<feature type="region of interest" description="Disordered" evidence="1">
    <location>
        <begin position="68"/>
        <end position="89"/>
    </location>
</feature>
<dbReference type="RefSeq" id="WP_343873505.1">
    <property type="nucleotide sequence ID" value="NZ_BAAAIX010000016.1"/>
</dbReference>
<dbReference type="Gene3D" id="3.40.50.300">
    <property type="entry name" value="P-loop containing nucleotide triphosphate hydrolases"/>
    <property type="match status" value="1"/>
</dbReference>
<dbReference type="InterPro" id="IPR007936">
    <property type="entry name" value="VapE-like_dom"/>
</dbReference>
<dbReference type="PANTHER" id="PTHR34985:SF1">
    <property type="entry name" value="SLR0554 PROTEIN"/>
    <property type="match status" value="1"/>
</dbReference>
<dbReference type="Pfam" id="PF05272">
    <property type="entry name" value="VapE-like_dom"/>
    <property type="match status" value="1"/>
</dbReference>
<sequence>MLWLVDQLGLQLQQDGGCVDKASLEEGHLWVLPARQKGDQYQVRHGGTRPLDVAGTLANMPQEIRDKAREHGPSRDYEVTGEEGEPVPQSRVDRRLEEMREEYAQHAQMAVGERDARGYGWDMLVAIAALKIGGLTLTPTTKDGQEFEPYSEEEAREIFEDVVPQEMRDAVPDKWLAKLPHAVAWEFTDPLTGYGKRVDVEALADGKKRPQDEQEDQDWLAQLARNDKGFLERTTGNLASVMEHDDVVQHLATNTMGGFLSWRHLPPWRSSSSAAGLSPEVTDADLVRVQDKLKGYFGPGTRALTKEECTDAVVRRAGDNSYSPWRDHLDALPAWDGVERIPTCIDSVADTPYSRQVLLNFFLAMMDRAYRPGCQVDSMLVLWGVPGVRKSSWFRALAPDGMLAELDAVPDTGQQKDALARAHRAAIVMLDEMDRITRKADVAALKAFLTGREDTWRAPYGRMDHRHLRQFVVAGTTNDAQFLMETDGARRYWPLEVTAPISPDRLTRDFMDLLLAEARDRYRRGERMDYSSSFEAQADQVRLVNMFDPVGDAIDRWLADADEEETGRLAPAILVREVPELRDVNLVRDKATQTKITNAMNRRNDYRRLGAPAKIGNVKHKTVWERVD</sequence>
<accession>A0ABW4RVI4</accession>
<comment type="caution">
    <text evidence="3">The sequence shown here is derived from an EMBL/GenBank/DDBJ whole genome shotgun (WGS) entry which is preliminary data.</text>
</comment>
<dbReference type="SUPFAM" id="SSF52540">
    <property type="entry name" value="P-loop containing nucleoside triphosphate hydrolases"/>
    <property type="match status" value="1"/>
</dbReference>
<evidence type="ECO:0000256" key="1">
    <source>
        <dbReference type="SAM" id="MobiDB-lite"/>
    </source>
</evidence>
<dbReference type="EMBL" id="JBHUFZ010000015">
    <property type="protein sequence ID" value="MFD1889875.1"/>
    <property type="molecule type" value="Genomic_DNA"/>
</dbReference>
<keyword evidence="4" id="KW-1185">Reference proteome</keyword>
<name>A0ABW4RVI4_9ACTN</name>
<dbReference type="InterPro" id="IPR027417">
    <property type="entry name" value="P-loop_NTPase"/>
</dbReference>
<gene>
    <name evidence="3" type="ORF">ACFSCS_06685</name>
</gene>
<proteinExistence type="predicted"/>
<feature type="domain" description="Virulence-associated protein E-like" evidence="2">
    <location>
        <begin position="330"/>
        <end position="541"/>
    </location>
</feature>
<evidence type="ECO:0000259" key="2">
    <source>
        <dbReference type="Pfam" id="PF05272"/>
    </source>
</evidence>
<dbReference type="Proteomes" id="UP001597326">
    <property type="component" value="Unassembled WGS sequence"/>
</dbReference>
<feature type="compositionally biased region" description="Basic and acidic residues" evidence="1">
    <location>
        <begin position="68"/>
        <end position="78"/>
    </location>
</feature>
<reference evidence="4" key="1">
    <citation type="journal article" date="2019" name="Int. J. Syst. Evol. Microbiol.">
        <title>The Global Catalogue of Microorganisms (GCM) 10K type strain sequencing project: providing services to taxonomists for standard genome sequencing and annotation.</title>
        <authorList>
            <consortium name="The Broad Institute Genomics Platform"/>
            <consortium name="The Broad Institute Genome Sequencing Center for Infectious Disease"/>
            <person name="Wu L."/>
            <person name="Ma J."/>
        </authorList>
    </citation>
    <scope>NUCLEOTIDE SEQUENCE [LARGE SCALE GENOMIC DNA]</scope>
    <source>
        <strain evidence="4">CAIM 431</strain>
    </source>
</reference>
<protein>
    <submittedName>
        <fullName evidence="3">VapE domain-containing protein</fullName>
    </submittedName>
</protein>
<organism evidence="3 4">
    <name type="scientific">Luteococcus peritonei</name>
    <dbReference type="NCBI Taxonomy" id="88874"/>
    <lineage>
        <taxon>Bacteria</taxon>
        <taxon>Bacillati</taxon>
        <taxon>Actinomycetota</taxon>
        <taxon>Actinomycetes</taxon>
        <taxon>Propionibacteriales</taxon>
        <taxon>Propionibacteriaceae</taxon>
        <taxon>Luteococcus</taxon>
    </lineage>
</organism>
<dbReference type="PANTHER" id="PTHR34985">
    <property type="entry name" value="SLR0554 PROTEIN"/>
    <property type="match status" value="1"/>
</dbReference>
<evidence type="ECO:0000313" key="3">
    <source>
        <dbReference type="EMBL" id="MFD1889875.1"/>
    </source>
</evidence>
<evidence type="ECO:0000313" key="4">
    <source>
        <dbReference type="Proteomes" id="UP001597326"/>
    </source>
</evidence>